<proteinExistence type="predicted"/>
<sequence>MRNLLIASLVASSAALAAPAFAQTAPTPVTPATPVEPATPATPATPGTPATPVPVTNATALSSNLVGLAVLNAGDETVGEIQDLVLGANNQVIGVIVSVGGFLGIGEHYAVIDPETVLVTYDEADKKWHARVNATADELKAAPGFKYEGKFSR</sequence>
<dbReference type="Proteomes" id="UP000537592">
    <property type="component" value="Unassembled WGS sequence"/>
</dbReference>
<dbReference type="PANTHER" id="PTHR36505">
    <property type="entry name" value="BLR1072 PROTEIN"/>
    <property type="match status" value="1"/>
</dbReference>
<dbReference type="InterPro" id="IPR027275">
    <property type="entry name" value="PRC-brl_dom"/>
</dbReference>
<evidence type="ECO:0000313" key="4">
    <source>
        <dbReference type="EMBL" id="MBB3808078.1"/>
    </source>
</evidence>
<evidence type="ECO:0000313" key="5">
    <source>
        <dbReference type="Proteomes" id="UP000537592"/>
    </source>
</evidence>
<evidence type="ECO:0000256" key="2">
    <source>
        <dbReference type="SAM" id="SignalP"/>
    </source>
</evidence>
<evidence type="ECO:0000256" key="1">
    <source>
        <dbReference type="SAM" id="MobiDB-lite"/>
    </source>
</evidence>
<keyword evidence="2" id="KW-0732">Signal</keyword>
<dbReference type="EMBL" id="JACICC010000001">
    <property type="protein sequence ID" value="MBB3808078.1"/>
    <property type="molecule type" value="Genomic_DNA"/>
</dbReference>
<feature type="domain" description="PRC-barrel" evidence="3">
    <location>
        <begin position="62"/>
        <end position="124"/>
    </location>
</feature>
<evidence type="ECO:0000259" key="3">
    <source>
        <dbReference type="Pfam" id="PF05239"/>
    </source>
</evidence>
<feature type="chain" id="PRO_5030524104" evidence="2">
    <location>
        <begin position="23"/>
        <end position="153"/>
    </location>
</feature>
<feature type="signal peptide" evidence="2">
    <location>
        <begin position="1"/>
        <end position="22"/>
    </location>
</feature>
<protein>
    <submittedName>
        <fullName evidence="4">Sporulation protein YlmC with PRC-barrel domain</fullName>
    </submittedName>
</protein>
<dbReference type="PANTHER" id="PTHR36505:SF1">
    <property type="entry name" value="BLR1072 PROTEIN"/>
    <property type="match status" value="1"/>
</dbReference>
<dbReference type="Pfam" id="PF05239">
    <property type="entry name" value="PRC"/>
    <property type="match status" value="1"/>
</dbReference>
<dbReference type="InterPro" id="IPR011033">
    <property type="entry name" value="PRC_barrel-like_sf"/>
</dbReference>
<dbReference type="RefSeq" id="WP_183750125.1">
    <property type="nucleotide sequence ID" value="NZ_JACICC010000001.1"/>
</dbReference>
<keyword evidence="5" id="KW-1185">Reference proteome</keyword>
<dbReference type="SUPFAM" id="SSF50346">
    <property type="entry name" value="PRC-barrel domain"/>
    <property type="match status" value="1"/>
</dbReference>
<dbReference type="AlphaFoldDB" id="A0A7W5Z158"/>
<comment type="caution">
    <text evidence="4">The sequence shown here is derived from an EMBL/GenBank/DDBJ whole genome shotgun (WGS) entry which is preliminary data.</text>
</comment>
<reference evidence="4 5" key="1">
    <citation type="submission" date="2020-08" db="EMBL/GenBank/DDBJ databases">
        <title>Genomic Encyclopedia of Type Strains, Phase IV (KMG-IV): sequencing the most valuable type-strain genomes for metagenomic binning, comparative biology and taxonomic classification.</title>
        <authorList>
            <person name="Goeker M."/>
        </authorList>
    </citation>
    <scope>NUCLEOTIDE SEQUENCE [LARGE SCALE GENOMIC DNA]</scope>
    <source>
        <strain evidence="4 5">DSM 28760</strain>
    </source>
</reference>
<feature type="region of interest" description="Disordered" evidence="1">
    <location>
        <begin position="28"/>
        <end position="51"/>
    </location>
</feature>
<accession>A0A7W5Z158</accession>
<dbReference type="Gene3D" id="2.30.30.240">
    <property type="entry name" value="PRC-barrel domain"/>
    <property type="match status" value="1"/>
</dbReference>
<organism evidence="4 5">
    <name type="scientific">Pseudochelatococcus contaminans</name>
    <dbReference type="NCBI Taxonomy" id="1538103"/>
    <lineage>
        <taxon>Bacteria</taxon>
        <taxon>Pseudomonadati</taxon>
        <taxon>Pseudomonadota</taxon>
        <taxon>Alphaproteobacteria</taxon>
        <taxon>Hyphomicrobiales</taxon>
        <taxon>Chelatococcaceae</taxon>
        <taxon>Pseudochelatococcus</taxon>
    </lineage>
</organism>
<name>A0A7W5Z158_9HYPH</name>
<gene>
    <name evidence="4" type="ORF">FHS81_000132</name>
</gene>